<accession>A0A4P2VID3</accession>
<dbReference type="Proteomes" id="UP000291236">
    <property type="component" value="Chromosome"/>
</dbReference>
<dbReference type="EMBL" id="AP019368">
    <property type="protein sequence ID" value="BBH52511.1"/>
    <property type="molecule type" value="Genomic_DNA"/>
</dbReference>
<protein>
    <submittedName>
        <fullName evidence="2">Uncharacterized protein</fullName>
    </submittedName>
</protein>
<reference evidence="2 3" key="1">
    <citation type="submission" date="2018-12" db="EMBL/GenBank/DDBJ databases">
        <title>Rubrispira sanarue gen. nov., sp., nov., a member of the order Silvanigrellales, isolated from a brackish lake in Hamamatsu Japan.</title>
        <authorList>
            <person name="Maejima Y."/>
            <person name="Iino T."/>
            <person name="Muraguchi Y."/>
            <person name="Fukuda K."/>
            <person name="Nojiri H."/>
            <person name="Ohkuma M."/>
            <person name="Moriuchi R."/>
            <person name="Dohra H."/>
            <person name="Kimbara K."/>
            <person name="Shintani M."/>
        </authorList>
    </citation>
    <scope>NUCLEOTIDE SEQUENCE [LARGE SCALE GENOMIC DNA]</scope>
    <source>
        <strain evidence="2 3">RF1110005</strain>
    </source>
</reference>
<keyword evidence="3" id="KW-1185">Reference proteome</keyword>
<organism evidence="2 3">
    <name type="scientific">Fluviispira sanaruensis</name>
    <dbReference type="NCBI Taxonomy" id="2493639"/>
    <lineage>
        <taxon>Bacteria</taxon>
        <taxon>Pseudomonadati</taxon>
        <taxon>Bdellovibrionota</taxon>
        <taxon>Oligoflexia</taxon>
        <taxon>Silvanigrellales</taxon>
        <taxon>Silvanigrellaceae</taxon>
        <taxon>Fluviispira</taxon>
    </lineage>
</organism>
<proteinExistence type="predicted"/>
<evidence type="ECO:0000313" key="3">
    <source>
        <dbReference type="Proteomes" id="UP000291236"/>
    </source>
</evidence>
<keyword evidence="1" id="KW-0472">Membrane</keyword>
<evidence type="ECO:0000313" key="2">
    <source>
        <dbReference type="EMBL" id="BBH52511.1"/>
    </source>
</evidence>
<evidence type="ECO:0000256" key="1">
    <source>
        <dbReference type="SAM" id="Phobius"/>
    </source>
</evidence>
<name>A0A4P2VID3_FLUSA</name>
<dbReference type="KEGG" id="sbf:JCM31447_09520"/>
<dbReference type="AlphaFoldDB" id="A0A4P2VID3"/>
<gene>
    <name evidence="2" type="ORF">JCM31447_09520</name>
</gene>
<feature type="transmembrane region" description="Helical" evidence="1">
    <location>
        <begin position="12"/>
        <end position="32"/>
    </location>
</feature>
<keyword evidence="1" id="KW-1133">Transmembrane helix</keyword>
<sequence length="174" mass="20600">MKEIEMNFFNKYTFVLGVLIVLIILFMGKIFFSEEKKSGINISQTELNKINSNNNKIESTNKENEINENIDVEAKNNEFKDFVNIIFPISVKEVQQEVEFLEKKLRDENAVERLNSNSVSTEERQNYQQIYKRLSLLSKYIMEKDYADLSIKVSEYEKEHKKNLEELGIKREIN</sequence>
<keyword evidence="1" id="KW-0812">Transmembrane</keyword>